<gene>
    <name evidence="1" type="ORF">GOBAR_AA39120</name>
</gene>
<proteinExistence type="predicted"/>
<sequence>MLSKFITVSETHFQNTEIALKNQKTSIQGLKTQIGQLSKLISERPQGSLLSNTEPNLREQLNAINVQDEEGFVEPEQVPRQETVVSKGQGEMSNAMKFLNELLANKRKLDKASHMELNTVCSAILLKIEELDEWRTYKLRTCDKPKLRQDELNTFPNQLKVRDKVLSDVVDLHIVTTKQNEEIPLTCLTPNLLTELLNTGFPHRHDLAHGRALGRVETG</sequence>
<name>A0A2P5VRY4_GOSBA</name>
<evidence type="ECO:0000313" key="2">
    <source>
        <dbReference type="Proteomes" id="UP000239757"/>
    </source>
</evidence>
<protein>
    <submittedName>
        <fullName evidence="1">Uncharacterized protein</fullName>
    </submittedName>
</protein>
<evidence type="ECO:0000313" key="1">
    <source>
        <dbReference type="EMBL" id="PPR81595.1"/>
    </source>
</evidence>
<dbReference type="AlphaFoldDB" id="A0A2P5VRY4"/>
<dbReference type="EMBL" id="KZ671244">
    <property type="protein sequence ID" value="PPR81595.1"/>
    <property type="molecule type" value="Genomic_DNA"/>
</dbReference>
<accession>A0A2P5VRY4</accession>
<organism evidence="1 2">
    <name type="scientific">Gossypium barbadense</name>
    <name type="common">Sea Island cotton</name>
    <name type="synonym">Hibiscus barbadensis</name>
    <dbReference type="NCBI Taxonomy" id="3634"/>
    <lineage>
        <taxon>Eukaryota</taxon>
        <taxon>Viridiplantae</taxon>
        <taxon>Streptophyta</taxon>
        <taxon>Embryophyta</taxon>
        <taxon>Tracheophyta</taxon>
        <taxon>Spermatophyta</taxon>
        <taxon>Magnoliopsida</taxon>
        <taxon>eudicotyledons</taxon>
        <taxon>Gunneridae</taxon>
        <taxon>Pentapetalae</taxon>
        <taxon>rosids</taxon>
        <taxon>malvids</taxon>
        <taxon>Malvales</taxon>
        <taxon>Malvaceae</taxon>
        <taxon>Malvoideae</taxon>
        <taxon>Gossypium</taxon>
    </lineage>
</organism>
<dbReference type="Proteomes" id="UP000239757">
    <property type="component" value="Unassembled WGS sequence"/>
</dbReference>
<reference evidence="1 2" key="1">
    <citation type="submission" date="2015-01" db="EMBL/GenBank/DDBJ databases">
        <title>Genome of allotetraploid Gossypium barbadense reveals genomic plasticity and fiber elongation in cotton evolution.</title>
        <authorList>
            <person name="Chen X."/>
            <person name="Liu X."/>
            <person name="Zhao B."/>
            <person name="Zheng H."/>
            <person name="Hu Y."/>
            <person name="Lu G."/>
            <person name="Yang C."/>
            <person name="Chen J."/>
            <person name="Shan C."/>
            <person name="Zhang L."/>
            <person name="Zhou Y."/>
            <person name="Wang L."/>
            <person name="Guo W."/>
            <person name="Bai Y."/>
            <person name="Ruan J."/>
            <person name="Shangguan X."/>
            <person name="Mao Y."/>
            <person name="Jiang J."/>
            <person name="Zhu Y."/>
            <person name="Lei J."/>
            <person name="Kang H."/>
            <person name="Chen S."/>
            <person name="He X."/>
            <person name="Wang R."/>
            <person name="Wang Y."/>
            <person name="Chen J."/>
            <person name="Wang L."/>
            <person name="Yu S."/>
            <person name="Wang B."/>
            <person name="Wei J."/>
            <person name="Song S."/>
            <person name="Lu X."/>
            <person name="Gao Z."/>
            <person name="Gu W."/>
            <person name="Deng X."/>
            <person name="Ma D."/>
            <person name="Wang S."/>
            <person name="Liang W."/>
            <person name="Fang L."/>
            <person name="Cai C."/>
            <person name="Zhu X."/>
            <person name="Zhou B."/>
            <person name="Zhang Y."/>
            <person name="Chen Z."/>
            <person name="Xu S."/>
            <person name="Zhu R."/>
            <person name="Wang S."/>
            <person name="Zhang T."/>
            <person name="Zhao G."/>
        </authorList>
    </citation>
    <scope>NUCLEOTIDE SEQUENCE [LARGE SCALE GENOMIC DNA]</scope>
    <source>
        <strain evidence="2">cv. Xinhai21</strain>
        <tissue evidence="1">Leaf</tissue>
    </source>
</reference>